<name>A0ABD2MHZ5_9CUCU</name>
<dbReference type="InterPro" id="IPR012337">
    <property type="entry name" value="RNaseH-like_sf"/>
</dbReference>
<dbReference type="InterPro" id="IPR036397">
    <property type="entry name" value="RNaseH_sf"/>
</dbReference>
<keyword evidence="2" id="KW-1185">Reference proteome</keyword>
<dbReference type="AlphaFoldDB" id="A0ABD2MHZ5"/>
<evidence type="ECO:0000313" key="2">
    <source>
        <dbReference type="Proteomes" id="UP001516400"/>
    </source>
</evidence>
<dbReference type="EMBL" id="JABFTP020000001">
    <property type="protein sequence ID" value="KAL3265985.1"/>
    <property type="molecule type" value="Genomic_DNA"/>
</dbReference>
<dbReference type="PANTHER" id="PTHR46628:SF1">
    <property type="entry name" value="PIRNA BIOGENESIS PROTEIN EXD1"/>
    <property type="match status" value="1"/>
</dbReference>
<accession>A0ABD2MHZ5</accession>
<dbReference type="SUPFAM" id="SSF53098">
    <property type="entry name" value="Ribonuclease H-like"/>
    <property type="match status" value="1"/>
</dbReference>
<dbReference type="Proteomes" id="UP001516400">
    <property type="component" value="Unassembled WGS sequence"/>
</dbReference>
<dbReference type="InterPro" id="IPR052144">
    <property type="entry name" value="piRNA_biogenesis_EXD1"/>
</dbReference>
<proteinExistence type="predicted"/>
<dbReference type="PANTHER" id="PTHR46628">
    <property type="entry name" value="PIRNA BIOGENESIS PROTEIN EXD1"/>
    <property type="match status" value="1"/>
</dbReference>
<comment type="caution">
    <text evidence="1">The sequence shown here is derived from an EMBL/GenBank/DDBJ whole genome shotgun (WGS) entry which is preliminary data.</text>
</comment>
<protein>
    <submittedName>
        <fullName evidence="1">Uncharacterized protein</fullName>
    </submittedName>
</protein>
<evidence type="ECO:0000313" key="1">
    <source>
        <dbReference type="EMBL" id="KAL3265985.1"/>
    </source>
</evidence>
<reference evidence="1 2" key="1">
    <citation type="journal article" date="2021" name="BMC Biol.">
        <title>Horizontally acquired antibacterial genes associated with adaptive radiation of ladybird beetles.</title>
        <authorList>
            <person name="Li H.S."/>
            <person name="Tang X.F."/>
            <person name="Huang Y.H."/>
            <person name="Xu Z.Y."/>
            <person name="Chen M.L."/>
            <person name="Du X.Y."/>
            <person name="Qiu B.Y."/>
            <person name="Chen P.T."/>
            <person name="Zhang W."/>
            <person name="Slipinski A."/>
            <person name="Escalona H.E."/>
            <person name="Waterhouse R.M."/>
            <person name="Zwick A."/>
            <person name="Pang H."/>
        </authorList>
    </citation>
    <scope>NUCLEOTIDE SEQUENCE [LARGE SCALE GENOMIC DNA]</scope>
    <source>
        <strain evidence="1">SYSU2018</strain>
    </source>
</reference>
<organism evidence="1 2">
    <name type="scientific">Cryptolaemus montrouzieri</name>
    <dbReference type="NCBI Taxonomy" id="559131"/>
    <lineage>
        <taxon>Eukaryota</taxon>
        <taxon>Metazoa</taxon>
        <taxon>Ecdysozoa</taxon>
        <taxon>Arthropoda</taxon>
        <taxon>Hexapoda</taxon>
        <taxon>Insecta</taxon>
        <taxon>Pterygota</taxon>
        <taxon>Neoptera</taxon>
        <taxon>Endopterygota</taxon>
        <taxon>Coleoptera</taxon>
        <taxon>Polyphaga</taxon>
        <taxon>Cucujiformia</taxon>
        <taxon>Coccinelloidea</taxon>
        <taxon>Coccinellidae</taxon>
        <taxon>Scymninae</taxon>
        <taxon>Scymnini</taxon>
        <taxon>Cryptolaemus</taxon>
    </lineage>
</organism>
<sequence>MEGKFCEGERIVIKLNSGETFEGDYVKGTADRIDIENIEHHDTGSKVDSMWSFYRREIDCVYRLNVKKAQEIKENTEDSNLANKSENDILLPREEYERLKDVTKNYIYVRTDDKTYFDAVNQISNFESLGVFAIGSEKGRCGRISLIALSTWKENYIFDLKNFRTTHFPKEIAGILECYYIKKVVHNGGLIKDCLLHSHNISMNNVFDTQVCHLLVTKSTSGKCPELLKTIGECLTEYFNFPSSLLTSSMESLNEPWENRPLDENKLIKLSRMVTYLIPLKDHQMGLMLKNFDKAVVDYHNLYTKSKEFQLIKRSATIECTDDIDRIIPFELLKFTNTDIKESKDSIVSDK</sequence>
<gene>
    <name evidence="1" type="ORF">HHI36_010174</name>
</gene>
<dbReference type="Gene3D" id="3.30.420.10">
    <property type="entry name" value="Ribonuclease H-like superfamily/Ribonuclease H"/>
    <property type="match status" value="1"/>
</dbReference>